<reference evidence="9 10" key="1">
    <citation type="submission" date="2017-08" db="EMBL/GenBank/DDBJ databases">
        <title>Genome sequence of Streptomyces albireticuli NRRL B-1670.</title>
        <authorList>
            <person name="Graham D.E."/>
            <person name="Mahan K.M."/>
            <person name="Klingeman D.M."/>
            <person name="Hettich R.L."/>
            <person name="Parry R.J."/>
            <person name="Spain J.C."/>
        </authorList>
    </citation>
    <scope>NUCLEOTIDE SEQUENCE [LARGE SCALE GENOMIC DNA]</scope>
    <source>
        <strain evidence="9 10">NRRL B-1670</strain>
    </source>
</reference>
<dbReference type="GO" id="GO:0005886">
    <property type="term" value="C:plasma membrane"/>
    <property type="evidence" value="ECO:0007669"/>
    <property type="project" value="TreeGrafter"/>
</dbReference>
<keyword evidence="10" id="KW-1185">Reference proteome</keyword>
<dbReference type="EMBL" id="NSJV01000150">
    <property type="protein sequence ID" value="PAU49459.1"/>
    <property type="molecule type" value="Genomic_DNA"/>
</dbReference>
<feature type="transmembrane region" description="Helical" evidence="7">
    <location>
        <begin position="150"/>
        <end position="170"/>
    </location>
</feature>
<feature type="transmembrane region" description="Helical" evidence="7">
    <location>
        <begin position="191"/>
        <end position="212"/>
    </location>
</feature>
<evidence type="ECO:0000256" key="5">
    <source>
        <dbReference type="ARBA" id="ARBA00023136"/>
    </source>
</evidence>
<sequence length="286" mass="32065">MPLSSRCRRCHRGPCHRHRDRRSRGPRRRLSRRHRHGYRHHYRCTVLSVFAAIYTTIYSLLENACFAWRTYRERPLRPLRPRTSGTPEEPEDPATPAAPPTRTAPGGPPPASGPARLLALGREFAKFGTVGGLGIFVNLAVFNICRTATGLPVVRCSVIATLVAIAFNYLGLRHFAYRDRDKSHRSREIALFAAFSAVGLVIENGVLYIATYGFGWDTPFQNNLFKFLGIGAATLFRFWSYRAWVFRALPRHARQPGQGDPAHHGDPSNNTSNPAAYHPETTAPPP</sequence>
<evidence type="ECO:0000256" key="2">
    <source>
        <dbReference type="ARBA" id="ARBA00009399"/>
    </source>
</evidence>
<evidence type="ECO:0000256" key="1">
    <source>
        <dbReference type="ARBA" id="ARBA00004141"/>
    </source>
</evidence>
<keyword evidence="5 7" id="KW-0472">Membrane</keyword>
<name>A0A2A2DDI7_9ACTN</name>
<feature type="region of interest" description="Disordered" evidence="6">
    <location>
        <begin position="77"/>
        <end position="112"/>
    </location>
</feature>
<proteinExistence type="inferred from homology"/>
<feature type="domain" description="GtrA/DPMS transmembrane" evidence="8">
    <location>
        <begin position="126"/>
        <end position="246"/>
    </location>
</feature>
<dbReference type="InterPro" id="IPR051401">
    <property type="entry name" value="GtrA_CellWall_Glycosyl"/>
</dbReference>
<feature type="region of interest" description="Disordered" evidence="6">
    <location>
        <begin position="255"/>
        <end position="286"/>
    </location>
</feature>
<feature type="region of interest" description="Disordered" evidence="6">
    <location>
        <begin position="11"/>
        <end position="34"/>
    </location>
</feature>
<feature type="transmembrane region" description="Helical" evidence="7">
    <location>
        <begin position="224"/>
        <end position="244"/>
    </location>
</feature>
<dbReference type="AlphaFoldDB" id="A0A2A2DDI7"/>
<dbReference type="InterPro" id="IPR007267">
    <property type="entry name" value="GtrA_DPMS_TM"/>
</dbReference>
<keyword evidence="4 7" id="KW-1133">Transmembrane helix</keyword>
<accession>A0A2A2DDI7</accession>
<evidence type="ECO:0000313" key="10">
    <source>
        <dbReference type="Proteomes" id="UP000218944"/>
    </source>
</evidence>
<protein>
    <recommendedName>
        <fullName evidence="8">GtrA/DPMS transmembrane domain-containing protein</fullName>
    </recommendedName>
</protein>
<dbReference type="PANTHER" id="PTHR38459:SF1">
    <property type="entry name" value="PROPHAGE BACTOPRENOL-LINKED GLUCOSE TRANSLOCASE HOMOLOG"/>
    <property type="match status" value="1"/>
</dbReference>
<dbReference type="Pfam" id="PF04138">
    <property type="entry name" value="GtrA_DPMS_TM"/>
    <property type="match status" value="1"/>
</dbReference>
<evidence type="ECO:0000313" key="9">
    <source>
        <dbReference type="EMBL" id="PAU49459.1"/>
    </source>
</evidence>
<dbReference type="Proteomes" id="UP000218944">
    <property type="component" value="Unassembled WGS sequence"/>
</dbReference>
<dbReference type="PANTHER" id="PTHR38459">
    <property type="entry name" value="PROPHAGE BACTOPRENOL-LINKED GLUCOSE TRANSLOCASE HOMOLOG"/>
    <property type="match status" value="1"/>
</dbReference>
<evidence type="ECO:0000256" key="3">
    <source>
        <dbReference type="ARBA" id="ARBA00022692"/>
    </source>
</evidence>
<gene>
    <name evidence="9" type="ORF">CK936_07820</name>
</gene>
<comment type="similarity">
    <text evidence="2">Belongs to the GtrA family.</text>
</comment>
<keyword evidence="3 7" id="KW-0812">Transmembrane</keyword>
<comment type="subcellular location">
    <subcellularLocation>
        <location evidence="1">Membrane</location>
        <topology evidence="1">Multi-pass membrane protein</topology>
    </subcellularLocation>
</comment>
<organism evidence="9 10">
    <name type="scientific">Streptomyces albireticuli</name>
    <dbReference type="NCBI Taxonomy" id="1940"/>
    <lineage>
        <taxon>Bacteria</taxon>
        <taxon>Bacillati</taxon>
        <taxon>Actinomycetota</taxon>
        <taxon>Actinomycetes</taxon>
        <taxon>Kitasatosporales</taxon>
        <taxon>Streptomycetaceae</taxon>
        <taxon>Streptomyces</taxon>
    </lineage>
</organism>
<evidence type="ECO:0000259" key="8">
    <source>
        <dbReference type="Pfam" id="PF04138"/>
    </source>
</evidence>
<evidence type="ECO:0000256" key="6">
    <source>
        <dbReference type="SAM" id="MobiDB-lite"/>
    </source>
</evidence>
<evidence type="ECO:0000256" key="4">
    <source>
        <dbReference type="ARBA" id="ARBA00022989"/>
    </source>
</evidence>
<dbReference type="GO" id="GO:0000271">
    <property type="term" value="P:polysaccharide biosynthetic process"/>
    <property type="evidence" value="ECO:0007669"/>
    <property type="project" value="InterPro"/>
</dbReference>
<comment type="caution">
    <text evidence="9">The sequence shown here is derived from an EMBL/GenBank/DDBJ whole genome shotgun (WGS) entry which is preliminary data.</text>
</comment>
<evidence type="ECO:0000256" key="7">
    <source>
        <dbReference type="SAM" id="Phobius"/>
    </source>
</evidence>